<dbReference type="Proteomes" id="UP001152484">
    <property type="component" value="Unassembled WGS sequence"/>
</dbReference>
<dbReference type="InterPro" id="IPR000639">
    <property type="entry name" value="Epox_hydrolase-like"/>
</dbReference>
<evidence type="ECO:0000313" key="4">
    <source>
        <dbReference type="EMBL" id="CAH9059901.1"/>
    </source>
</evidence>
<reference evidence="4" key="1">
    <citation type="submission" date="2022-07" db="EMBL/GenBank/DDBJ databases">
        <authorList>
            <person name="Macas J."/>
            <person name="Novak P."/>
            <person name="Neumann P."/>
        </authorList>
    </citation>
    <scope>NUCLEOTIDE SEQUENCE</scope>
</reference>
<evidence type="ECO:0000259" key="3">
    <source>
        <dbReference type="Pfam" id="PF00561"/>
    </source>
</evidence>
<keyword evidence="1" id="KW-0378">Hydrolase</keyword>
<evidence type="ECO:0000313" key="5">
    <source>
        <dbReference type="Proteomes" id="UP001152484"/>
    </source>
</evidence>
<comment type="similarity">
    <text evidence="2">Belongs to the AB hydrolase superfamily. Epoxide hydrolase family.</text>
</comment>
<evidence type="ECO:0000256" key="1">
    <source>
        <dbReference type="ARBA" id="ARBA00022801"/>
    </source>
</evidence>
<dbReference type="InterPro" id="IPR029058">
    <property type="entry name" value="AB_hydrolase_fold"/>
</dbReference>
<comment type="caution">
    <text evidence="4">The sequence shown here is derived from an EMBL/GenBank/DDBJ whole genome shotgun (WGS) entry which is preliminary data.</text>
</comment>
<feature type="domain" description="AB hydrolase-1" evidence="3">
    <location>
        <begin position="28"/>
        <end position="300"/>
    </location>
</feature>
<dbReference type="GO" id="GO:0016787">
    <property type="term" value="F:hydrolase activity"/>
    <property type="evidence" value="ECO:0007669"/>
    <property type="project" value="UniProtKB-KW"/>
</dbReference>
<dbReference type="Gene3D" id="3.40.50.1820">
    <property type="entry name" value="alpha/beta hydrolase"/>
    <property type="match status" value="1"/>
</dbReference>
<dbReference type="SUPFAM" id="SSF53474">
    <property type="entry name" value="alpha/beta-Hydrolases"/>
    <property type="match status" value="1"/>
</dbReference>
<organism evidence="4 5">
    <name type="scientific">Cuscuta europaea</name>
    <name type="common">European dodder</name>
    <dbReference type="NCBI Taxonomy" id="41803"/>
    <lineage>
        <taxon>Eukaryota</taxon>
        <taxon>Viridiplantae</taxon>
        <taxon>Streptophyta</taxon>
        <taxon>Embryophyta</taxon>
        <taxon>Tracheophyta</taxon>
        <taxon>Spermatophyta</taxon>
        <taxon>Magnoliopsida</taxon>
        <taxon>eudicotyledons</taxon>
        <taxon>Gunneridae</taxon>
        <taxon>Pentapetalae</taxon>
        <taxon>asterids</taxon>
        <taxon>lamiids</taxon>
        <taxon>Solanales</taxon>
        <taxon>Convolvulaceae</taxon>
        <taxon>Cuscuteae</taxon>
        <taxon>Cuscuta</taxon>
        <taxon>Cuscuta subgen. Cuscuta</taxon>
    </lineage>
</organism>
<dbReference type="PRINTS" id="PR00412">
    <property type="entry name" value="EPOXHYDRLASE"/>
</dbReference>
<evidence type="ECO:0000256" key="2">
    <source>
        <dbReference type="ARBA" id="ARBA00038334"/>
    </source>
</evidence>
<name>A0A9P1DYH0_CUSEU</name>
<gene>
    <name evidence="4" type="ORF">CEURO_LOCUS1486</name>
</gene>
<accession>A0A9P1DYH0</accession>
<keyword evidence="5" id="KW-1185">Reference proteome</keyword>
<dbReference type="Pfam" id="PF00561">
    <property type="entry name" value="Abhydrolase_1"/>
    <property type="match status" value="1"/>
</dbReference>
<proteinExistence type="inferred from homology"/>
<protein>
    <recommendedName>
        <fullName evidence="3">AB hydrolase-1 domain-containing protein</fullName>
    </recommendedName>
</protein>
<dbReference type="OrthoDB" id="7130006at2759"/>
<dbReference type="PANTHER" id="PTHR43329">
    <property type="entry name" value="EPOXIDE HYDROLASE"/>
    <property type="match status" value="1"/>
</dbReference>
<sequence>MDKIEHKFVEVNGLKIHIAEIGSGSDQVVLFLHGFPEIWYSWRHQMVAVAKAGFRAISLDYRGYGLSDQPLQPENTSYLDLVNDLVALLDALTVPNHKKFFLIGKDFGSFVLSYFSLLHEERVAGCVTLDVPFIIPQASAFTNKLPEGFYVSRWKEPGRAESDFGRFDAKTVVRNVYILFSRSEIPIANEKEEIMDMVDSSTPLPPWFTEQDLAIYGDLYDKSGFRTALKLPYRLLGNEQIDLPSNPQIKVPALFIAGQKDYIMKCPGMEEYIKSGMLKAFVPNVDIAYIPEGCHFLQEQFPDEVNELILNFLHTHKQSMIAPDSDMLPPHQD</sequence>
<dbReference type="AlphaFoldDB" id="A0A9P1DYH0"/>
<dbReference type="InterPro" id="IPR000073">
    <property type="entry name" value="AB_hydrolase_1"/>
</dbReference>
<dbReference type="EMBL" id="CAMAPE010000004">
    <property type="protein sequence ID" value="CAH9059901.1"/>
    <property type="molecule type" value="Genomic_DNA"/>
</dbReference>